<feature type="region of interest" description="Disordered" evidence="1">
    <location>
        <begin position="32"/>
        <end position="54"/>
    </location>
</feature>
<reference evidence="2 3" key="1">
    <citation type="submission" date="2017-11" db="EMBL/GenBank/DDBJ databases">
        <title>De-novo sequencing of pomegranate (Punica granatum L.) genome.</title>
        <authorList>
            <person name="Akparov Z."/>
            <person name="Amiraslanov A."/>
            <person name="Hajiyeva S."/>
            <person name="Abbasov M."/>
            <person name="Kaur K."/>
            <person name="Hamwieh A."/>
            <person name="Solovyev V."/>
            <person name="Salamov A."/>
            <person name="Braich B."/>
            <person name="Kosarev P."/>
            <person name="Mahmoud A."/>
            <person name="Hajiyev E."/>
            <person name="Babayeva S."/>
            <person name="Izzatullayeva V."/>
            <person name="Mammadov A."/>
            <person name="Mammadov A."/>
            <person name="Sharifova S."/>
            <person name="Ojaghi J."/>
            <person name="Eynullazada K."/>
            <person name="Bayramov B."/>
            <person name="Abdulazimova A."/>
            <person name="Shahmuradov I."/>
        </authorList>
    </citation>
    <scope>NUCLEOTIDE SEQUENCE [LARGE SCALE GENOMIC DNA]</scope>
    <source>
        <strain evidence="3">cv. AG2017</strain>
        <tissue evidence="2">Leaf</tissue>
    </source>
</reference>
<keyword evidence="3" id="KW-1185">Reference proteome</keyword>
<evidence type="ECO:0000313" key="3">
    <source>
        <dbReference type="Proteomes" id="UP000233551"/>
    </source>
</evidence>
<proteinExistence type="predicted"/>
<accession>A0A2I0JJI3</accession>
<organism evidence="2 3">
    <name type="scientific">Punica granatum</name>
    <name type="common">Pomegranate</name>
    <dbReference type="NCBI Taxonomy" id="22663"/>
    <lineage>
        <taxon>Eukaryota</taxon>
        <taxon>Viridiplantae</taxon>
        <taxon>Streptophyta</taxon>
        <taxon>Embryophyta</taxon>
        <taxon>Tracheophyta</taxon>
        <taxon>Spermatophyta</taxon>
        <taxon>Magnoliopsida</taxon>
        <taxon>eudicotyledons</taxon>
        <taxon>Gunneridae</taxon>
        <taxon>Pentapetalae</taxon>
        <taxon>rosids</taxon>
        <taxon>malvids</taxon>
        <taxon>Myrtales</taxon>
        <taxon>Lythraceae</taxon>
        <taxon>Punica</taxon>
    </lineage>
</organism>
<evidence type="ECO:0000256" key="1">
    <source>
        <dbReference type="SAM" id="MobiDB-lite"/>
    </source>
</evidence>
<comment type="caution">
    <text evidence="2">The sequence shown here is derived from an EMBL/GenBank/DDBJ whole genome shotgun (WGS) entry which is preliminary data.</text>
</comment>
<protein>
    <submittedName>
        <fullName evidence="2">Uncharacterized protein</fullName>
    </submittedName>
</protein>
<dbReference type="EMBL" id="PGOL01001598">
    <property type="protein sequence ID" value="PKI56418.1"/>
    <property type="molecule type" value="Genomic_DNA"/>
</dbReference>
<gene>
    <name evidence="2" type="ORF">CRG98_023156</name>
</gene>
<dbReference type="Proteomes" id="UP000233551">
    <property type="component" value="Unassembled WGS sequence"/>
</dbReference>
<sequence length="54" mass="6226">MFIGKFRYGRRGFAVGRGRSLAERAPLHRWRGVRGPTHDPHTLNNNASPIHYIK</sequence>
<name>A0A2I0JJI3_PUNGR</name>
<evidence type="ECO:0000313" key="2">
    <source>
        <dbReference type="EMBL" id="PKI56418.1"/>
    </source>
</evidence>
<dbReference type="AlphaFoldDB" id="A0A2I0JJI3"/>